<dbReference type="Gene3D" id="3.90.1720.10">
    <property type="entry name" value="endopeptidase domain like (from Nostoc punctiforme)"/>
    <property type="match status" value="1"/>
</dbReference>
<keyword evidence="2" id="KW-0645">Protease</keyword>
<evidence type="ECO:0000256" key="2">
    <source>
        <dbReference type="ARBA" id="ARBA00022670"/>
    </source>
</evidence>
<sequence length="208" mass="20859">MKTFVVVSVASVVFTVAGGAAVVRWGGPTCPTGGCPARPVVRGTTVALPAAAGVSGSVVAPSSQVAVVIAAALEWLGTPYAWGGGDADGPTLGIRDHGVADAHGDFAKVGFDCSGLVLHAYARAGVRLPRTSGEQLAQARVVVPFDRALPGDLLFWGTHHVALYLGVVGGVHRMVEAPQSGEVVTVSAVRTGGDFQGVAARPLAGDGS</sequence>
<feature type="signal peptide" evidence="5">
    <location>
        <begin position="1"/>
        <end position="20"/>
    </location>
</feature>
<proteinExistence type="inferred from homology"/>
<dbReference type="InterPro" id="IPR038765">
    <property type="entry name" value="Papain-like_cys_pep_sf"/>
</dbReference>
<dbReference type="EMBL" id="JACHJS010000001">
    <property type="protein sequence ID" value="MBB4963513.1"/>
    <property type="molecule type" value="Genomic_DNA"/>
</dbReference>
<feature type="chain" id="PRO_5039037928" evidence="5">
    <location>
        <begin position="21"/>
        <end position="208"/>
    </location>
</feature>
<gene>
    <name evidence="7" type="ORF">F4559_000872</name>
</gene>
<comment type="caution">
    <text evidence="7">The sequence shown here is derived from an EMBL/GenBank/DDBJ whole genome shotgun (WGS) entry which is preliminary data.</text>
</comment>
<evidence type="ECO:0000256" key="3">
    <source>
        <dbReference type="ARBA" id="ARBA00022801"/>
    </source>
</evidence>
<evidence type="ECO:0000313" key="7">
    <source>
        <dbReference type="EMBL" id="MBB4963513.1"/>
    </source>
</evidence>
<dbReference type="Pfam" id="PF00877">
    <property type="entry name" value="NLPC_P60"/>
    <property type="match status" value="1"/>
</dbReference>
<dbReference type="InterPro" id="IPR051794">
    <property type="entry name" value="PG_Endopeptidase_C40"/>
</dbReference>
<accession>A0A7W7WUL1</accession>
<protein>
    <submittedName>
        <fullName evidence="7">Cell wall-associated NlpC family hydrolase</fullName>
    </submittedName>
</protein>
<dbReference type="RefSeq" id="WP_184666278.1">
    <property type="nucleotide sequence ID" value="NZ_BAABAI010000008.1"/>
</dbReference>
<evidence type="ECO:0000256" key="4">
    <source>
        <dbReference type="ARBA" id="ARBA00022807"/>
    </source>
</evidence>
<feature type="domain" description="NlpC/P60" evidence="6">
    <location>
        <begin position="62"/>
        <end position="204"/>
    </location>
</feature>
<keyword evidence="3 7" id="KW-0378">Hydrolase</keyword>
<dbReference type="PANTHER" id="PTHR47359">
    <property type="entry name" value="PEPTIDOGLYCAN DL-ENDOPEPTIDASE CWLO"/>
    <property type="match status" value="1"/>
</dbReference>
<comment type="similarity">
    <text evidence="1">Belongs to the peptidase C40 family.</text>
</comment>
<dbReference type="PROSITE" id="PS51935">
    <property type="entry name" value="NLPC_P60"/>
    <property type="match status" value="1"/>
</dbReference>
<keyword evidence="5" id="KW-0732">Signal</keyword>
<evidence type="ECO:0000256" key="1">
    <source>
        <dbReference type="ARBA" id="ARBA00007074"/>
    </source>
</evidence>
<reference evidence="7 8" key="1">
    <citation type="submission" date="2020-08" db="EMBL/GenBank/DDBJ databases">
        <title>Sequencing the genomes of 1000 actinobacteria strains.</title>
        <authorList>
            <person name="Klenk H.-P."/>
        </authorList>
    </citation>
    <scope>NUCLEOTIDE SEQUENCE [LARGE SCALE GENOMIC DNA]</scope>
    <source>
        <strain evidence="7 8">DSM 45084</strain>
    </source>
</reference>
<evidence type="ECO:0000313" key="8">
    <source>
        <dbReference type="Proteomes" id="UP000542674"/>
    </source>
</evidence>
<evidence type="ECO:0000256" key="5">
    <source>
        <dbReference type="SAM" id="SignalP"/>
    </source>
</evidence>
<name>A0A7W7WUL1_9PSEU</name>
<dbReference type="InterPro" id="IPR000064">
    <property type="entry name" value="NLP_P60_dom"/>
</dbReference>
<dbReference type="GO" id="GO:0006508">
    <property type="term" value="P:proteolysis"/>
    <property type="evidence" value="ECO:0007669"/>
    <property type="project" value="UniProtKB-KW"/>
</dbReference>
<dbReference type="GO" id="GO:0008234">
    <property type="term" value="F:cysteine-type peptidase activity"/>
    <property type="evidence" value="ECO:0007669"/>
    <property type="project" value="UniProtKB-KW"/>
</dbReference>
<dbReference type="SUPFAM" id="SSF54001">
    <property type="entry name" value="Cysteine proteinases"/>
    <property type="match status" value="1"/>
</dbReference>
<evidence type="ECO:0000259" key="6">
    <source>
        <dbReference type="PROSITE" id="PS51935"/>
    </source>
</evidence>
<dbReference type="AlphaFoldDB" id="A0A7W7WUL1"/>
<dbReference type="Proteomes" id="UP000542674">
    <property type="component" value="Unassembled WGS sequence"/>
</dbReference>
<keyword evidence="8" id="KW-1185">Reference proteome</keyword>
<organism evidence="7 8">
    <name type="scientific">Saccharothrix violaceirubra</name>
    <dbReference type="NCBI Taxonomy" id="413306"/>
    <lineage>
        <taxon>Bacteria</taxon>
        <taxon>Bacillati</taxon>
        <taxon>Actinomycetota</taxon>
        <taxon>Actinomycetes</taxon>
        <taxon>Pseudonocardiales</taxon>
        <taxon>Pseudonocardiaceae</taxon>
        <taxon>Saccharothrix</taxon>
    </lineage>
</organism>
<dbReference type="PANTHER" id="PTHR47359:SF3">
    <property type="entry name" value="NLP_P60 DOMAIN-CONTAINING PROTEIN-RELATED"/>
    <property type="match status" value="1"/>
</dbReference>
<keyword evidence="4" id="KW-0788">Thiol protease</keyword>